<dbReference type="AlphaFoldDB" id="A0A556AJ18"/>
<keyword evidence="2" id="KW-0732">Signal</keyword>
<dbReference type="CDD" id="cd13578">
    <property type="entry name" value="PBP2_Bug27"/>
    <property type="match status" value="1"/>
</dbReference>
<dbReference type="PANTHER" id="PTHR42928:SF5">
    <property type="entry name" value="BLR1237 PROTEIN"/>
    <property type="match status" value="1"/>
</dbReference>
<dbReference type="PANTHER" id="PTHR42928">
    <property type="entry name" value="TRICARBOXYLATE-BINDING PROTEIN"/>
    <property type="match status" value="1"/>
</dbReference>
<evidence type="ECO:0000313" key="4">
    <source>
        <dbReference type="Proteomes" id="UP000318405"/>
    </source>
</evidence>
<feature type="chain" id="PRO_5022017912" evidence="2">
    <location>
        <begin position="27"/>
        <end position="326"/>
    </location>
</feature>
<dbReference type="OrthoDB" id="8630394at2"/>
<dbReference type="Proteomes" id="UP000318405">
    <property type="component" value="Unassembled WGS sequence"/>
</dbReference>
<gene>
    <name evidence="3" type="ORF">FOZ76_16045</name>
</gene>
<dbReference type="Gene3D" id="3.40.190.10">
    <property type="entry name" value="Periplasmic binding protein-like II"/>
    <property type="match status" value="1"/>
</dbReference>
<evidence type="ECO:0000256" key="2">
    <source>
        <dbReference type="SAM" id="SignalP"/>
    </source>
</evidence>
<evidence type="ECO:0000256" key="1">
    <source>
        <dbReference type="ARBA" id="ARBA00006987"/>
    </source>
</evidence>
<dbReference type="EMBL" id="VLTJ01000029">
    <property type="protein sequence ID" value="TSH92904.1"/>
    <property type="molecule type" value="Genomic_DNA"/>
</dbReference>
<dbReference type="SUPFAM" id="SSF53850">
    <property type="entry name" value="Periplasmic binding protein-like II"/>
    <property type="match status" value="1"/>
</dbReference>
<protein>
    <submittedName>
        <fullName evidence="3">Tripartite tricarboxylate transporter substrate binding protein</fullName>
    </submittedName>
</protein>
<proteinExistence type="inferred from homology"/>
<organism evidence="3 4">
    <name type="scientific">Verticiella sediminum</name>
    <dbReference type="NCBI Taxonomy" id="1247510"/>
    <lineage>
        <taxon>Bacteria</taxon>
        <taxon>Pseudomonadati</taxon>
        <taxon>Pseudomonadota</taxon>
        <taxon>Betaproteobacteria</taxon>
        <taxon>Burkholderiales</taxon>
        <taxon>Alcaligenaceae</taxon>
        <taxon>Verticiella</taxon>
    </lineage>
</organism>
<reference evidence="3 4" key="1">
    <citation type="submission" date="2019-07" db="EMBL/GenBank/DDBJ databases">
        <title>Qingshengfaniella alkalisoli gen. nov., sp. nov., isolated from saline soil.</title>
        <authorList>
            <person name="Xu L."/>
            <person name="Huang X.-X."/>
            <person name="Sun J.-Q."/>
        </authorList>
    </citation>
    <scope>NUCLEOTIDE SEQUENCE [LARGE SCALE GENOMIC DNA]</scope>
    <source>
        <strain evidence="3 4">DSM 27279</strain>
    </source>
</reference>
<name>A0A556AJ18_9BURK</name>
<dbReference type="Gene3D" id="3.40.190.150">
    <property type="entry name" value="Bordetella uptake gene, domain 1"/>
    <property type="match status" value="1"/>
</dbReference>
<comment type="similarity">
    <text evidence="1">Belongs to the UPF0065 (bug) family.</text>
</comment>
<keyword evidence="4" id="KW-1185">Reference proteome</keyword>
<dbReference type="InterPro" id="IPR042100">
    <property type="entry name" value="Bug_dom1"/>
</dbReference>
<dbReference type="RefSeq" id="WP_143949269.1">
    <property type="nucleotide sequence ID" value="NZ_BAABMB010000001.1"/>
</dbReference>
<accession>A0A556AJ18</accession>
<dbReference type="Pfam" id="PF03401">
    <property type="entry name" value="TctC"/>
    <property type="match status" value="1"/>
</dbReference>
<dbReference type="InterPro" id="IPR005064">
    <property type="entry name" value="BUG"/>
</dbReference>
<feature type="signal peptide" evidence="2">
    <location>
        <begin position="1"/>
        <end position="26"/>
    </location>
</feature>
<sequence>MNIIRKSLLAAASLLTIATTSGQAAAAGYPERPIRLVTPYAAGGLSDILARTLAQELSKRLGQSVLVDNRTGAGGIIGMDVVAKAEPDGYTLVLTSQGLASVNTTLYSNLPYDTLKDFTAISSIAKFSLVLVSNPESPLKTLDDFIDAARRNPESMNYGSAGNASTAHLTMEMLKERTGMDVMHIPYKGEALAFTELLGGRINATFATVGGALQLIQSNKVHPIAVADDKRNALLPEVPTVEESGVKDFNVFGWYAILAPAKVPQDVVDTLGSALMEIGRDEEFRKAMAARGMEAVGSTPEQATQLIRDETERWGEIITKVGIKVD</sequence>
<evidence type="ECO:0000313" key="3">
    <source>
        <dbReference type="EMBL" id="TSH92904.1"/>
    </source>
</evidence>
<dbReference type="PIRSF" id="PIRSF017082">
    <property type="entry name" value="YflP"/>
    <property type="match status" value="1"/>
</dbReference>
<comment type="caution">
    <text evidence="3">The sequence shown here is derived from an EMBL/GenBank/DDBJ whole genome shotgun (WGS) entry which is preliminary data.</text>
</comment>